<name>A0A6L5K1E6_RHOTE</name>
<gene>
    <name evidence="3" type="ORF">GHK24_13190</name>
</gene>
<dbReference type="OrthoDB" id="8527419at2"/>
<protein>
    <recommendedName>
        <fullName evidence="2">Chalcone isomerase domain-containing protein</fullName>
    </recommendedName>
</protein>
<reference evidence="3 4" key="1">
    <citation type="submission" date="2019-10" db="EMBL/GenBank/DDBJ databases">
        <title>Whole-genome sequence of the purple nonsulfur photosynthetic bacterium Rhodocyclus tenuis.</title>
        <authorList>
            <person name="Kyndt J.A."/>
            <person name="Meyer T.E."/>
        </authorList>
    </citation>
    <scope>NUCLEOTIDE SEQUENCE [LARGE SCALE GENOMIC DNA]</scope>
    <source>
        <strain evidence="3 4">DSM 110</strain>
    </source>
</reference>
<dbReference type="Proteomes" id="UP000480275">
    <property type="component" value="Unassembled WGS sequence"/>
</dbReference>
<feature type="signal peptide" evidence="1">
    <location>
        <begin position="1"/>
        <end position="19"/>
    </location>
</feature>
<feature type="chain" id="PRO_5027104505" description="Chalcone isomerase domain-containing protein" evidence="1">
    <location>
        <begin position="20"/>
        <end position="176"/>
    </location>
</feature>
<evidence type="ECO:0000313" key="4">
    <source>
        <dbReference type="Proteomes" id="UP000480275"/>
    </source>
</evidence>
<comment type="caution">
    <text evidence="3">The sequence shown here is derived from an EMBL/GenBank/DDBJ whole genome shotgun (WGS) entry which is preliminary data.</text>
</comment>
<dbReference type="Pfam" id="PF16036">
    <property type="entry name" value="Chalcone_3"/>
    <property type="match status" value="1"/>
</dbReference>
<evidence type="ECO:0000256" key="1">
    <source>
        <dbReference type="SAM" id="SignalP"/>
    </source>
</evidence>
<accession>A0A6L5K1E6</accession>
<keyword evidence="1" id="KW-0732">Signal</keyword>
<organism evidence="3 4">
    <name type="scientific">Rhodocyclus tenuis</name>
    <name type="common">Rhodospirillum tenue</name>
    <dbReference type="NCBI Taxonomy" id="1066"/>
    <lineage>
        <taxon>Bacteria</taxon>
        <taxon>Pseudomonadati</taxon>
        <taxon>Pseudomonadota</taxon>
        <taxon>Betaproteobacteria</taxon>
        <taxon>Rhodocyclales</taxon>
        <taxon>Rhodocyclaceae</taxon>
        <taxon>Rhodocyclus</taxon>
    </lineage>
</organism>
<proteinExistence type="predicted"/>
<dbReference type="AlphaFoldDB" id="A0A6L5K1E6"/>
<dbReference type="EMBL" id="WIXJ01000016">
    <property type="protein sequence ID" value="MQY52724.1"/>
    <property type="molecule type" value="Genomic_DNA"/>
</dbReference>
<sequence length="176" mass="19468">MIRALLFIPLIAFAALATALPTAVQHMEPTVWQQWGSGEVSRLGFRLYRATLWVAGGEPQRAPTALQLDYRRDIRGTTLVESSISEMRRLGASEEQLTRWQRALSDVLPDVKAGDSLVAVFRPGDSISPGVTFFHGNHQIGEISDAEFGRAFFAIWLDPATRAPELRAALLKRPQG</sequence>
<evidence type="ECO:0000313" key="3">
    <source>
        <dbReference type="EMBL" id="MQY52724.1"/>
    </source>
</evidence>
<evidence type="ECO:0000259" key="2">
    <source>
        <dbReference type="Pfam" id="PF16036"/>
    </source>
</evidence>
<feature type="domain" description="Chalcone isomerase" evidence="2">
    <location>
        <begin position="65"/>
        <end position="171"/>
    </location>
</feature>
<dbReference type="InterPro" id="IPR016087">
    <property type="entry name" value="Chalcone_isomerase"/>
</dbReference>